<accession>A0A0F9D717</accession>
<feature type="compositionally biased region" description="Gly residues" evidence="1">
    <location>
        <begin position="90"/>
        <end position="102"/>
    </location>
</feature>
<organism evidence="2">
    <name type="scientific">marine sediment metagenome</name>
    <dbReference type="NCBI Taxonomy" id="412755"/>
    <lineage>
        <taxon>unclassified sequences</taxon>
        <taxon>metagenomes</taxon>
        <taxon>ecological metagenomes</taxon>
    </lineage>
</organism>
<feature type="region of interest" description="Disordered" evidence="1">
    <location>
        <begin position="69"/>
        <end position="102"/>
    </location>
</feature>
<protein>
    <submittedName>
        <fullName evidence="2">Uncharacterized protein</fullName>
    </submittedName>
</protein>
<proteinExistence type="predicted"/>
<comment type="caution">
    <text evidence="2">The sequence shown here is derived from an EMBL/GenBank/DDBJ whole genome shotgun (WGS) entry which is preliminary data.</text>
</comment>
<reference evidence="2" key="1">
    <citation type="journal article" date="2015" name="Nature">
        <title>Complex archaea that bridge the gap between prokaryotes and eukaryotes.</title>
        <authorList>
            <person name="Spang A."/>
            <person name="Saw J.H."/>
            <person name="Jorgensen S.L."/>
            <person name="Zaremba-Niedzwiedzka K."/>
            <person name="Martijn J."/>
            <person name="Lind A.E."/>
            <person name="van Eijk R."/>
            <person name="Schleper C."/>
            <person name="Guy L."/>
            <person name="Ettema T.J."/>
        </authorList>
    </citation>
    <scope>NUCLEOTIDE SEQUENCE</scope>
</reference>
<gene>
    <name evidence="2" type="ORF">LCGC14_2315250</name>
</gene>
<evidence type="ECO:0000313" key="2">
    <source>
        <dbReference type="EMBL" id="KKL49461.1"/>
    </source>
</evidence>
<dbReference type="EMBL" id="LAZR01032949">
    <property type="protein sequence ID" value="KKL49461.1"/>
    <property type="molecule type" value="Genomic_DNA"/>
</dbReference>
<sequence length="102" mass="11098">MPALGGFNPQGVFGGLRGEKPQIPQAFFTMKAEEIVALLVEMGYSERNAKSDVAKFMEYKARTVGPKQIWSDDDKDEAAEPSKESRSFGGHIGYLKGGRGGE</sequence>
<dbReference type="AlphaFoldDB" id="A0A0F9D717"/>
<evidence type="ECO:0000256" key="1">
    <source>
        <dbReference type="SAM" id="MobiDB-lite"/>
    </source>
</evidence>
<name>A0A0F9D717_9ZZZZ</name>